<keyword evidence="2" id="KW-0732">Signal</keyword>
<evidence type="ECO:0000256" key="2">
    <source>
        <dbReference type="SAM" id="SignalP"/>
    </source>
</evidence>
<keyword evidence="4" id="KW-1185">Reference proteome</keyword>
<dbReference type="OrthoDB" id="5231984at2759"/>
<dbReference type="InterPro" id="IPR036610">
    <property type="entry name" value="PEBP-like_sf"/>
</dbReference>
<feature type="chain" id="PRO_5025528656" evidence="2">
    <location>
        <begin position="22"/>
        <end position="358"/>
    </location>
</feature>
<dbReference type="RefSeq" id="XP_033385550.1">
    <property type="nucleotide sequence ID" value="XM_033529901.1"/>
</dbReference>
<evidence type="ECO:0000313" key="4">
    <source>
        <dbReference type="Proteomes" id="UP000799778"/>
    </source>
</evidence>
<protein>
    <submittedName>
        <fullName evidence="3">Uncharacterized protein</fullName>
    </submittedName>
</protein>
<organism evidence="3 4">
    <name type="scientific">Aaosphaeria arxii CBS 175.79</name>
    <dbReference type="NCBI Taxonomy" id="1450172"/>
    <lineage>
        <taxon>Eukaryota</taxon>
        <taxon>Fungi</taxon>
        <taxon>Dikarya</taxon>
        <taxon>Ascomycota</taxon>
        <taxon>Pezizomycotina</taxon>
        <taxon>Dothideomycetes</taxon>
        <taxon>Pleosporomycetidae</taxon>
        <taxon>Pleosporales</taxon>
        <taxon>Pleosporales incertae sedis</taxon>
        <taxon>Aaosphaeria</taxon>
    </lineage>
</organism>
<evidence type="ECO:0000256" key="1">
    <source>
        <dbReference type="SAM" id="MobiDB-lite"/>
    </source>
</evidence>
<accession>A0A6A5XWY1</accession>
<feature type="signal peptide" evidence="2">
    <location>
        <begin position="1"/>
        <end position="21"/>
    </location>
</feature>
<dbReference type="Proteomes" id="UP000799778">
    <property type="component" value="Unassembled WGS sequence"/>
</dbReference>
<dbReference type="AlphaFoldDB" id="A0A6A5XWY1"/>
<name>A0A6A5XWY1_9PLEO</name>
<feature type="compositionally biased region" description="Polar residues" evidence="1">
    <location>
        <begin position="192"/>
        <end position="204"/>
    </location>
</feature>
<dbReference type="EMBL" id="ML978068">
    <property type="protein sequence ID" value="KAF2017211.1"/>
    <property type="molecule type" value="Genomic_DNA"/>
</dbReference>
<sequence length="358" mass="36398">MAPRCFQYAALAITLLKFATAQDSIPADLSQGFRSGTGVQVSYEGEAENGFSDGETFEKDAVGQVPSFALGGSTGVAPRNRYTILMVDTTCDEARKLHYARTNFKTIFEFTRIESETEPVLSYKAPGAFQETGDDRKYTFLMYGQPSNKEISELKLPEEGAIFDAKKFEEDNGFQEPQAGVGMVVKLGGESSCNGGTTPGNPVESSVPATSAATSAAPTSAASVATSAASVVDSTIAQGSSAVATPTGSSTTRNGTIPVPSSRTNGASIATSASGLLTSLVPTSRINGSAPGVVTSTLFLTSNPVPEATETGAGAGAGTSTSTADPALQSVNSASGLSVGVKGCGFTLAMMAAVGLLA</sequence>
<evidence type="ECO:0000313" key="3">
    <source>
        <dbReference type="EMBL" id="KAF2017211.1"/>
    </source>
</evidence>
<dbReference type="Gene3D" id="3.90.280.10">
    <property type="entry name" value="PEBP-like"/>
    <property type="match status" value="1"/>
</dbReference>
<reference evidence="3" key="1">
    <citation type="journal article" date="2020" name="Stud. Mycol.">
        <title>101 Dothideomycetes genomes: a test case for predicting lifestyles and emergence of pathogens.</title>
        <authorList>
            <person name="Haridas S."/>
            <person name="Albert R."/>
            <person name="Binder M."/>
            <person name="Bloem J."/>
            <person name="Labutti K."/>
            <person name="Salamov A."/>
            <person name="Andreopoulos B."/>
            <person name="Baker S."/>
            <person name="Barry K."/>
            <person name="Bills G."/>
            <person name="Bluhm B."/>
            <person name="Cannon C."/>
            <person name="Castanera R."/>
            <person name="Culley D."/>
            <person name="Daum C."/>
            <person name="Ezra D."/>
            <person name="Gonzalez J."/>
            <person name="Henrissat B."/>
            <person name="Kuo A."/>
            <person name="Liang C."/>
            <person name="Lipzen A."/>
            <person name="Lutzoni F."/>
            <person name="Magnuson J."/>
            <person name="Mondo S."/>
            <person name="Nolan M."/>
            <person name="Ohm R."/>
            <person name="Pangilinan J."/>
            <person name="Park H.-J."/>
            <person name="Ramirez L."/>
            <person name="Alfaro M."/>
            <person name="Sun H."/>
            <person name="Tritt A."/>
            <person name="Yoshinaga Y."/>
            <person name="Zwiers L.-H."/>
            <person name="Turgeon B."/>
            <person name="Goodwin S."/>
            <person name="Spatafora J."/>
            <person name="Crous P."/>
            <person name="Grigoriev I."/>
        </authorList>
    </citation>
    <scope>NUCLEOTIDE SEQUENCE</scope>
    <source>
        <strain evidence="3">CBS 175.79</strain>
    </source>
</reference>
<feature type="region of interest" description="Disordered" evidence="1">
    <location>
        <begin position="239"/>
        <end position="266"/>
    </location>
</feature>
<feature type="region of interest" description="Disordered" evidence="1">
    <location>
        <begin position="192"/>
        <end position="211"/>
    </location>
</feature>
<gene>
    <name evidence="3" type="ORF">BU24DRAFT_432007</name>
</gene>
<dbReference type="SUPFAM" id="SSF49777">
    <property type="entry name" value="PEBP-like"/>
    <property type="match status" value="1"/>
</dbReference>
<dbReference type="GeneID" id="54287298"/>
<proteinExistence type="predicted"/>